<sequence length="137" mass="15555">MKKIEWVKTFKYLGLLFDAPTLTWTEHIEDTCRQGLQRVNVIKAMAGLTWEAERELRLKVYLAYVRPKLTYGITAVSSAAGTRLEKLNKIQNAALRIALGAKITSPIAALQADAHVTPLHNYIKELNCRYYYTISAQ</sequence>
<keyword evidence="2" id="KW-1185">Reference proteome</keyword>
<dbReference type="Proteomes" id="UP001497623">
    <property type="component" value="Unassembled WGS sequence"/>
</dbReference>
<gene>
    <name evidence="1" type="ORF">MNOR_LOCUS27174</name>
</gene>
<proteinExistence type="predicted"/>
<evidence type="ECO:0008006" key="3">
    <source>
        <dbReference type="Google" id="ProtNLM"/>
    </source>
</evidence>
<reference evidence="1 2" key="1">
    <citation type="submission" date="2024-05" db="EMBL/GenBank/DDBJ databases">
        <authorList>
            <person name="Wallberg A."/>
        </authorList>
    </citation>
    <scope>NUCLEOTIDE SEQUENCE [LARGE SCALE GENOMIC DNA]</scope>
</reference>
<organism evidence="1 2">
    <name type="scientific">Meganyctiphanes norvegica</name>
    <name type="common">Northern krill</name>
    <name type="synonym">Thysanopoda norvegica</name>
    <dbReference type="NCBI Taxonomy" id="48144"/>
    <lineage>
        <taxon>Eukaryota</taxon>
        <taxon>Metazoa</taxon>
        <taxon>Ecdysozoa</taxon>
        <taxon>Arthropoda</taxon>
        <taxon>Crustacea</taxon>
        <taxon>Multicrustacea</taxon>
        <taxon>Malacostraca</taxon>
        <taxon>Eumalacostraca</taxon>
        <taxon>Eucarida</taxon>
        <taxon>Euphausiacea</taxon>
        <taxon>Euphausiidae</taxon>
        <taxon>Meganyctiphanes</taxon>
    </lineage>
</organism>
<feature type="non-terminal residue" evidence="1">
    <location>
        <position position="137"/>
    </location>
</feature>
<name>A0AAV2RMM5_MEGNR</name>
<protein>
    <recommendedName>
        <fullName evidence="3">Reverse transcriptase</fullName>
    </recommendedName>
</protein>
<evidence type="ECO:0000313" key="2">
    <source>
        <dbReference type="Proteomes" id="UP001497623"/>
    </source>
</evidence>
<dbReference type="EMBL" id="CAXKWB010028167">
    <property type="protein sequence ID" value="CAL4133350.1"/>
    <property type="molecule type" value="Genomic_DNA"/>
</dbReference>
<comment type="caution">
    <text evidence="1">The sequence shown here is derived from an EMBL/GenBank/DDBJ whole genome shotgun (WGS) entry which is preliminary data.</text>
</comment>
<evidence type="ECO:0000313" key="1">
    <source>
        <dbReference type="EMBL" id="CAL4133350.1"/>
    </source>
</evidence>
<accession>A0AAV2RMM5</accession>
<dbReference type="AlphaFoldDB" id="A0AAV2RMM5"/>